<feature type="region of interest" description="Disordered" evidence="2">
    <location>
        <begin position="411"/>
        <end position="434"/>
    </location>
</feature>
<dbReference type="Gene3D" id="3.30.2320.10">
    <property type="entry name" value="hypothetical protein PF0899 domain"/>
    <property type="match status" value="1"/>
</dbReference>
<gene>
    <name evidence="4" type="ordered locus">Bphy_7144</name>
</gene>
<evidence type="ECO:0000259" key="3">
    <source>
        <dbReference type="Pfam" id="PF05065"/>
    </source>
</evidence>
<evidence type="ECO:0000256" key="1">
    <source>
        <dbReference type="ARBA" id="ARBA00004328"/>
    </source>
</evidence>
<dbReference type="InterPro" id="IPR024455">
    <property type="entry name" value="Phage_capsid"/>
</dbReference>
<feature type="domain" description="Phage capsid-like C-terminal" evidence="3">
    <location>
        <begin position="137"/>
        <end position="420"/>
    </location>
</feature>
<dbReference type="EMBL" id="CP001045">
    <property type="protein sequence ID" value="ACC76145.1"/>
    <property type="molecule type" value="Genomic_DNA"/>
</dbReference>
<dbReference type="KEGG" id="bph:Bphy_7144"/>
<dbReference type="InterPro" id="IPR054612">
    <property type="entry name" value="Phage_capsid-like_C"/>
</dbReference>
<keyword evidence="5" id="KW-1185">Reference proteome</keyword>
<dbReference type="Proteomes" id="UP000001192">
    <property type="component" value="Plasmid pBPHY01"/>
</dbReference>
<comment type="subcellular location">
    <subcellularLocation>
        <location evidence="1">Virion</location>
    </subcellularLocation>
</comment>
<evidence type="ECO:0000313" key="4">
    <source>
        <dbReference type="EMBL" id="ACC76145.1"/>
    </source>
</evidence>
<keyword evidence="4" id="KW-0614">Plasmid</keyword>
<dbReference type="SUPFAM" id="SSF56563">
    <property type="entry name" value="Major capsid protein gp5"/>
    <property type="match status" value="1"/>
</dbReference>
<organism evidence="4 5">
    <name type="scientific">Paraburkholderia phymatum (strain DSM 17167 / CIP 108236 / LMG 21445 / STM815)</name>
    <name type="common">Burkholderia phymatum</name>
    <dbReference type="NCBI Taxonomy" id="391038"/>
    <lineage>
        <taxon>Bacteria</taxon>
        <taxon>Pseudomonadati</taxon>
        <taxon>Pseudomonadota</taxon>
        <taxon>Betaproteobacteria</taxon>
        <taxon>Burkholderiales</taxon>
        <taxon>Burkholderiaceae</taxon>
        <taxon>Paraburkholderia</taxon>
    </lineage>
</organism>
<evidence type="ECO:0000256" key="2">
    <source>
        <dbReference type="SAM" id="MobiDB-lite"/>
    </source>
</evidence>
<dbReference type="Gene3D" id="3.30.2400.10">
    <property type="entry name" value="Major capsid protein gp5"/>
    <property type="match status" value="1"/>
</dbReference>
<evidence type="ECO:0000313" key="5">
    <source>
        <dbReference type="Proteomes" id="UP000001192"/>
    </source>
</evidence>
<protein>
    <submittedName>
        <fullName evidence="4">Phage major capsid protein, HK97 family</fullName>
    </submittedName>
</protein>
<dbReference type="RefSeq" id="WP_012406301.1">
    <property type="nucleotide sequence ID" value="NC_010625.1"/>
</dbReference>
<dbReference type="NCBIfam" id="TIGR01554">
    <property type="entry name" value="major_cap_HK97"/>
    <property type="match status" value="1"/>
</dbReference>
<dbReference type="HOGENOM" id="CLU_043794_0_0_4"/>
<sequence length="434" mass="46281">MNKKIRALQQRKAEKVAAMRALADACAERDMTDEEQTQFDALQAEVGSINASIERETALAAEEQSVGIQIAEDARIEVIENRATDPRRGFQTFGEFAQRVRAAAGGGRIDDRLMLGGGGPNAAAPTTFGNEAGGQDGGFLVPPQFASEIFTLSLEEQALLPMTDSTPISGNSMVFPKDETTPWGTDGIRAYWQAEASVATATKPKLGVSTNRLHKLMALVPVTDELLDDASALASYLPGKTAASIRWKTDESILFGTGAGQPWGVMKSGALIVVAKDSGQATNTLTPTNISNMISRLPVGSFGRSFWLINPDVLPALDNLTLGNYPIYMPVGGGDRAAGGSPYGMLKGRPIVLSEHASPFSSQSDISLLDLSYYRSITSRGGIQTATSMHVYFDADATAFRTTFRVDGGPKIENAITPPKSTNKRSPFVTLAAR</sequence>
<dbReference type="AlphaFoldDB" id="B2JU92"/>
<geneLocation type="plasmid" evidence="4 5">
    <name>pBPHY01</name>
</geneLocation>
<reference evidence="5" key="1">
    <citation type="journal article" date="2014" name="Stand. Genomic Sci.">
        <title>Complete genome sequence of Burkholderia phymatum STM815(T), a broad host range and efficient nitrogen-fixing symbiont of Mimosa species.</title>
        <authorList>
            <person name="Moulin L."/>
            <person name="Klonowska A."/>
            <person name="Caroline B."/>
            <person name="Booth K."/>
            <person name="Vriezen J.A."/>
            <person name="Melkonian R."/>
            <person name="James E.K."/>
            <person name="Young J.P."/>
            <person name="Bena G."/>
            <person name="Hauser L."/>
            <person name="Land M."/>
            <person name="Kyrpides N."/>
            <person name="Bruce D."/>
            <person name="Chain P."/>
            <person name="Copeland A."/>
            <person name="Pitluck S."/>
            <person name="Woyke T."/>
            <person name="Lizotte-Waniewski M."/>
            <person name="Bristow J."/>
            <person name="Riley M."/>
        </authorList>
    </citation>
    <scope>NUCLEOTIDE SEQUENCE [LARGE SCALE GENOMIC DNA]</scope>
    <source>
        <strain evidence="5">DSM 17167 / CIP 108236 / LMG 21445 / STM815</strain>
        <plasmid evidence="5">Plasmid pBPHY01</plasmid>
    </source>
</reference>
<dbReference type="Pfam" id="PF05065">
    <property type="entry name" value="Phage_capsid"/>
    <property type="match status" value="1"/>
</dbReference>
<name>B2JU92_PARP8</name>
<accession>B2JU92</accession>
<proteinExistence type="predicted"/>
<dbReference type="OrthoDB" id="9786516at2"/>